<dbReference type="SUPFAM" id="SSF48208">
    <property type="entry name" value="Six-hairpin glycosidases"/>
    <property type="match status" value="1"/>
</dbReference>
<dbReference type="AlphaFoldDB" id="A0A0G0ES54"/>
<feature type="domain" description="Mannosylglycerate hydrolase MGH1-like glycoside hydrolase" evidence="4">
    <location>
        <begin position="44"/>
        <end position="415"/>
    </location>
</feature>
<protein>
    <submittedName>
        <fullName evidence="5">Trehalase-like protein</fullName>
    </submittedName>
</protein>
<dbReference type="Gene3D" id="1.50.10.10">
    <property type="match status" value="1"/>
</dbReference>
<evidence type="ECO:0000256" key="3">
    <source>
        <dbReference type="ARBA" id="ARBA00023295"/>
    </source>
</evidence>
<dbReference type="InterPro" id="IPR004888">
    <property type="entry name" value="Glycoside_hydrolase_63"/>
</dbReference>
<sequence>MDKLALKQKYIEKAVKIFKGNTFEGYSKWKNTHYKFIAPASVEYTFQWLWDTSFHSIVLSNFDTNWAKEEILNHLKAQWEDGFVPHIIFWGGRYLDLPHWAFIESKFNARPRTSAITQPPVLALAVEEIFKKDGDKEFLKESLPKIAKFHRWLLENRDPDGDNLISIISPNESGMDELPVFQYALGYLKENPAILHYTHRKVDLLNQFYGFNSKKILDKDYFNVEELLFNCVFIEANRSLARLFSELGEEDEAKFFKDLASKYEDSLLEKCWDSEDKIFYSLYSKKDLKAKVKTIASLLPLFLDGLKDEKLEALVKHLVDPNEFWRPYPVPSVAADEPFYFPQDPPAYKVKLLWRGPTWINTNWFIVKGLRKHGYDNLADQIVEKMVEMIEERGFREYYNPETGEGYRRENFGWSTLILDLL</sequence>
<dbReference type="Pfam" id="PF22422">
    <property type="entry name" value="MGH1-like_GH"/>
    <property type="match status" value="1"/>
</dbReference>
<comment type="similarity">
    <text evidence="1">Belongs to the glycosyl hydrolase 63 family.</text>
</comment>
<evidence type="ECO:0000313" key="5">
    <source>
        <dbReference type="EMBL" id="KKQ08327.1"/>
    </source>
</evidence>
<dbReference type="GO" id="GO:0006487">
    <property type="term" value="P:protein N-linked glycosylation"/>
    <property type="evidence" value="ECO:0007669"/>
    <property type="project" value="TreeGrafter"/>
</dbReference>
<dbReference type="Proteomes" id="UP000034492">
    <property type="component" value="Unassembled WGS sequence"/>
</dbReference>
<proteinExistence type="inferred from homology"/>
<dbReference type="InterPro" id="IPR008928">
    <property type="entry name" value="6-hairpin_glycosidase_sf"/>
</dbReference>
<dbReference type="InterPro" id="IPR054491">
    <property type="entry name" value="MGH1-like_GH"/>
</dbReference>
<evidence type="ECO:0000259" key="4">
    <source>
        <dbReference type="Pfam" id="PF22422"/>
    </source>
</evidence>
<organism evidence="5 6">
    <name type="scientific">Candidatus Daviesbacteria bacterium GW2011_GWB1_36_5</name>
    <dbReference type="NCBI Taxonomy" id="1618426"/>
    <lineage>
        <taxon>Bacteria</taxon>
        <taxon>Candidatus Daviesiibacteriota</taxon>
    </lineage>
</organism>
<dbReference type="InterPro" id="IPR012341">
    <property type="entry name" value="6hp_glycosidase-like_sf"/>
</dbReference>
<evidence type="ECO:0000256" key="1">
    <source>
        <dbReference type="ARBA" id="ARBA00010833"/>
    </source>
</evidence>
<comment type="caution">
    <text evidence="5">The sequence shown here is derived from an EMBL/GenBank/DDBJ whole genome shotgun (WGS) entry which is preliminary data.</text>
</comment>
<gene>
    <name evidence="5" type="ORF">US19_C0027G0004</name>
</gene>
<dbReference type="PATRIC" id="fig|1618426.3.peg.868"/>
<dbReference type="GO" id="GO:0004573">
    <property type="term" value="F:Glc3Man9GlcNAc2 oligosaccharide glucosidase activity"/>
    <property type="evidence" value="ECO:0007669"/>
    <property type="project" value="InterPro"/>
</dbReference>
<name>A0A0G0ES54_9BACT</name>
<dbReference type="PANTHER" id="PTHR10412">
    <property type="entry name" value="MANNOSYL-OLIGOSACCHARIDE GLUCOSIDASE"/>
    <property type="match status" value="1"/>
</dbReference>
<dbReference type="EMBL" id="LBSA01000027">
    <property type="protein sequence ID" value="KKQ08327.1"/>
    <property type="molecule type" value="Genomic_DNA"/>
</dbReference>
<keyword evidence="2" id="KW-0378">Hydrolase</keyword>
<evidence type="ECO:0000256" key="2">
    <source>
        <dbReference type="ARBA" id="ARBA00022801"/>
    </source>
</evidence>
<accession>A0A0G0ES54</accession>
<dbReference type="PANTHER" id="PTHR10412:SF11">
    <property type="entry name" value="MANNOSYL-OLIGOSACCHARIDE GLUCOSIDASE"/>
    <property type="match status" value="1"/>
</dbReference>
<reference evidence="5 6" key="1">
    <citation type="journal article" date="2015" name="Nature">
        <title>rRNA introns, odd ribosomes, and small enigmatic genomes across a large radiation of phyla.</title>
        <authorList>
            <person name="Brown C.T."/>
            <person name="Hug L.A."/>
            <person name="Thomas B.C."/>
            <person name="Sharon I."/>
            <person name="Castelle C.J."/>
            <person name="Singh A."/>
            <person name="Wilkins M.J."/>
            <person name="Williams K.H."/>
            <person name="Banfield J.F."/>
        </authorList>
    </citation>
    <scope>NUCLEOTIDE SEQUENCE [LARGE SCALE GENOMIC DNA]</scope>
</reference>
<evidence type="ECO:0000313" key="6">
    <source>
        <dbReference type="Proteomes" id="UP000034492"/>
    </source>
</evidence>
<keyword evidence="3" id="KW-0326">Glycosidase</keyword>
<dbReference type="GO" id="GO:0009311">
    <property type="term" value="P:oligosaccharide metabolic process"/>
    <property type="evidence" value="ECO:0007669"/>
    <property type="project" value="InterPro"/>
</dbReference>